<evidence type="ECO:0000313" key="4">
    <source>
        <dbReference type="EMBL" id="KAG7610760.1"/>
    </source>
</evidence>
<dbReference type="PROSITE" id="PS50090">
    <property type="entry name" value="MYB_LIKE"/>
    <property type="match status" value="1"/>
</dbReference>
<evidence type="ECO:0000259" key="3">
    <source>
        <dbReference type="PROSITE" id="PS50878"/>
    </source>
</evidence>
<dbReference type="InterPro" id="IPR000477">
    <property type="entry name" value="RT_dom"/>
</dbReference>
<feature type="compositionally biased region" description="Low complexity" evidence="1">
    <location>
        <begin position="985"/>
        <end position="996"/>
    </location>
</feature>
<keyword evidence="4" id="KW-0695">RNA-directed DNA polymerase</keyword>
<dbReference type="PANTHER" id="PTHR47150:SF5">
    <property type="entry name" value="OS07G0546750 PROTEIN"/>
    <property type="match status" value="1"/>
</dbReference>
<dbReference type="Pfam" id="PF13966">
    <property type="entry name" value="zf-RVT"/>
    <property type="match status" value="1"/>
</dbReference>
<dbReference type="Pfam" id="PF04827">
    <property type="entry name" value="Plant_tran"/>
    <property type="match status" value="1"/>
</dbReference>
<gene>
    <name evidence="4" type="ORF">ISN44_As05g028260</name>
</gene>
<organism evidence="4 5">
    <name type="scientific">Arabidopsis suecica</name>
    <name type="common">Swedish thale-cress</name>
    <name type="synonym">Cardaminopsis suecica</name>
    <dbReference type="NCBI Taxonomy" id="45249"/>
    <lineage>
        <taxon>Eukaryota</taxon>
        <taxon>Viridiplantae</taxon>
        <taxon>Streptophyta</taxon>
        <taxon>Embryophyta</taxon>
        <taxon>Tracheophyta</taxon>
        <taxon>Spermatophyta</taxon>
        <taxon>Magnoliopsida</taxon>
        <taxon>eudicotyledons</taxon>
        <taxon>Gunneridae</taxon>
        <taxon>Pentapetalae</taxon>
        <taxon>rosids</taxon>
        <taxon>malvids</taxon>
        <taxon>Brassicales</taxon>
        <taxon>Brassicaceae</taxon>
        <taxon>Camelineae</taxon>
        <taxon>Arabidopsis</taxon>
    </lineage>
</organism>
<proteinExistence type="predicted"/>
<evidence type="ECO:0000313" key="5">
    <source>
        <dbReference type="Proteomes" id="UP000694251"/>
    </source>
</evidence>
<feature type="region of interest" description="Disordered" evidence="1">
    <location>
        <begin position="978"/>
        <end position="1006"/>
    </location>
</feature>
<feature type="region of interest" description="Disordered" evidence="1">
    <location>
        <begin position="304"/>
        <end position="344"/>
    </location>
</feature>
<keyword evidence="4" id="KW-0808">Transferase</keyword>
<evidence type="ECO:0000256" key="1">
    <source>
        <dbReference type="SAM" id="MobiDB-lite"/>
    </source>
</evidence>
<keyword evidence="4" id="KW-0548">Nucleotidyltransferase</keyword>
<feature type="compositionally biased region" description="Basic residues" evidence="1">
    <location>
        <begin position="317"/>
        <end position="329"/>
    </location>
</feature>
<feature type="region of interest" description="Disordered" evidence="1">
    <location>
        <begin position="1140"/>
        <end position="1171"/>
    </location>
</feature>
<comment type="caution">
    <text evidence="4">The sequence shown here is derived from an EMBL/GenBank/DDBJ whole genome shotgun (WGS) entry which is preliminary data.</text>
</comment>
<name>A0A8T2DK09_ARASU</name>
<dbReference type="EMBL" id="JAEFBJ010000005">
    <property type="protein sequence ID" value="KAG7610760.1"/>
    <property type="molecule type" value="Genomic_DNA"/>
</dbReference>
<sequence length="1737" mass="194899">MPKKKKSVRPSWPPIPSKFFRVLAVSSAPGSSVSSVPDSVLSCVGADASSTLVEMNRVRPSSPKVLGSMLELCQDIVPLTSFDLVEVLDKSVKLPEARISSEIAVPVSENSSIGTVELEQGCEITSATALELEISSSVPVDTLINSSFDRITNPSPTSSKGPLWMTPSTFLEDGTPMVVAPASVLLKTAEMSLWEHYGSSVLEDGGVDIHSFSKYSPMGAQTWAILKNVPPQLYSLEGISVIASGIGEPLHTEKSRLDPVNIGRTKVKVVTNLGTPLPDSIVVRDVQGNIARVAEAQRGIMLESSIEDQKTTTTQAKSKRRRSRSKKRSASLPPASIGPLGIQKGVKEGKSDRLAVVAKPKWIVKADVKRPGTASQPTLTDQLMLCSIKIPNILQSFAVTFVYGRNTEVGKRLLWDDIRMLSSTSPLCNTPWLLVGDFNQIASVTEHYSVLPSNLSLRGLEDLQECLRDSNLVDLPSRAKKACRELNRKRFSNIQQRTSESLAFVEDIQSQLLLTPSDSLFREEHVARKKWKFFAAALEFFYKQKSRIKWLKEGDANTRFFHRVVIAHHAKNLIKFLKGEDGVRVDNVDKVKGMIVDYYYSDLLGSDGNHTTPYSVDRINGLHPFRCDDALKQQLVAIPSEEEIIQSLFSMPKNKALGLDGFPGHLLRRFNTTAITLIPKVLGADMLPQFRLVASCHTIYKLITRLISRRLKLFISQAVQSNQVGFIKGRLLCENVLLAFELVDNFHIEGETSRDSLQIDLSKAYDNVNWEFLLNILVALDLPSIFVSWIKVCISTPSYNVAFNGELIGFFNGKKGIRQGDLMSSHLFVLVMDIMSKSRDKGVVNGLFQLHPRCVAPLITHLSFADDVLVFFDGAESSIAGIMAILDDFKAGSGFGINREKTALLIDGGNSSRTMELADRFGLKQGSLHVSDGDDDGVDFLRRLRQTAKIEGGIEWSGMRMMMHLIQQEDMSQFASGSTEVPAFSSQLSEEGSQLEGSEDDVKPKHSISRKKWTAKEDIVLVSAWLNTSKDPVIGNDQQGQSFWKRIAAYVAASPSLDGLPKREHAKCKQRWGKVNKSVTKFVGCYKTATTHKTSGQSEDDVMKLAYEIYFNDTKKNFTLDHAWRELRYDQKWCEATSRKGDENAKRRKCGDGNASSQPIHVEDDSIMSRPPSVKAAKAKGRKSTTVKEGKKPATVKDDLGQSVEHFQNLWELKEKDWDRKEKQSKHQQLERLLSKTEPLSDIDFELMFFQHRRDATGRFGHSPIQKCTAAIRLLAYGYASDAVDEYLRMGETTAMSWLENFTKGIISFFGDEYLRAPTTTDLRRLLNIGNIRGFPGMIGSLDCMHWEWKNCPTAWKGQYTRGSGKPTIVLEAIASQDFWIWHAFFGPSGTLNDINILDRSPIFDDILQGRAPNVKYKVNGQEYHLAYYLTDVEDEQDGYNTQFDVSEFLQVEGNQTPQVDLSYSTALTIGDALIDLTGTRGPLTVGLPSNAIVRDAFRGHDWWISSSRSRNSSIVLLKNALPPTDNMIECQHDDIYKWKPNHHTPSNNFSASKTWTALNPSGDRVPWHSSVWFKDRIPKHAFICWVVAWNRLHTRDRLISWGLNIPSVCVLCNVLDESHNHLFFQCQFNEEIWSFFTIRPGMTPPNHFHSILLWLKSASTSKNLSLIIKLIFQACVYLFWRERNSRIHSNNSRTPSHLLKEIQQTIRAWLDPICRDRPSGPLRTSLLATWFELFQV</sequence>
<dbReference type="OrthoDB" id="1114143at2759"/>
<dbReference type="InterPro" id="IPR026960">
    <property type="entry name" value="RVT-Znf"/>
</dbReference>
<dbReference type="CDD" id="cd01650">
    <property type="entry name" value="RT_nLTR_like"/>
    <property type="match status" value="1"/>
</dbReference>
<feature type="domain" description="Reverse transcriptase" evidence="3">
    <location>
        <begin position="659"/>
        <end position="961"/>
    </location>
</feature>
<evidence type="ECO:0000259" key="2">
    <source>
        <dbReference type="PROSITE" id="PS50090"/>
    </source>
</evidence>
<protein>
    <submittedName>
        <fullName evidence="4">Reverse transcriptase domain</fullName>
    </submittedName>
</protein>
<keyword evidence="5" id="KW-1185">Reference proteome</keyword>
<dbReference type="Proteomes" id="UP000694251">
    <property type="component" value="Chromosome 5"/>
</dbReference>
<feature type="domain" description="Myb-like" evidence="2">
    <location>
        <begin position="1005"/>
        <end position="1076"/>
    </location>
</feature>
<dbReference type="GO" id="GO:0003964">
    <property type="term" value="F:RNA-directed DNA polymerase activity"/>
    <property type="evidence" value="ECO:0007669"/>
    <property type="project" value="UniProtKB-KW"/>
</dbReference>
<dbReference type="PANTHER" id="PTHR47150">
    <property type="entry name" value="OS12G0169200 PROTEIN"/>
    <property type="match status" value="1"/>
</dbReference>
<dbReference type="PROSITE" id="PS50878">
    <property type="entry name" value="RT_POL"/>
    <property type="match status" value="1"/>
</dbReference>
<accession>A0A8T2DK09</accession>
<dbReference type="Pfam" id="PF00078">
    <property type="entry name" value="RVT_1"/>
    <property type="match status" value="1"/>
</dbReference>
<dbReference type="InterPro" id="IPR001005">
    <property type="entry name" value="SANT/Myb"/>
</dbReference>
<reference evidence="4 5" key="1">
    <citation type="submission" date="2020-12" db="EMBL/GenBank/DDBJ databases">
        <title>Concerted genomic and epigenomic changes stabilize Arabidopsis allopolyploids.</title>
        <authorList>
            <person name="Chen Z."/>
        </authorList>
    </citation>
    <scope>NUCLEOTIDE SEQUENCE [LARGE SCALE GENOMIC DNA]</scope>
    <source>
        <strain evidence="4">As9502</strain>
        <tissue evidence="4">Leaf</tissue>
    </source>
</reference>
<dbReference type="InterPro" id="IPR006912">
    <property type="entry name" value="Harbinger_derived_prot"/>
</dbReference>